<evidence type="ECO:0000313" key="5">
    <source>
        <dbReference type="Proteomes" id="UP000199473"/>
    </source>
</evidence>
<dbReference type="Pfam" id="PF00486">
    <property type="entry name" value="Trans_reg_C"/>
    <property type="match status" value="1"/>
</dbReference>
<sequence length="324" mass="35316">MTTLLASLLQQIDLHPIRALPAAACVGWEPLRDHLRQVGILAWRPPLDEADAADVEFVDGEPYLTVVQDDLHARSLDIDFRATAVAIRRDSGITGPPLELLDARVVRIGAVPAKPYPCGVYLVRLLSDRNALDTLSAIKARHGAGRVIIMTPTLRFLSPETLRLIQPLGVTISPVAERIAGALPAPFRMLLDDLVSGQDAAPREDALQIDEIRSVAAFRGSELSLTPREFHALRELAGAAADRDPIVSRGAILDVLARYSTHGEEPRDEQVTLVISAIKKVIAAAASPEEKASDALIRTVRGVGYELRLPADRIWFRRSDARAE</sequence>
<keyword evidence="1 2" id="KW-0238">DNA-binding</keyword>
<keyword evidence="5" id="KW-1185">Reference proteome</keyword>
<proteinExistence type="predicted"/>
<evidence type="ECO:0000259" key="3">
    <source>
        <dbReference type="PROSITE" id="PS51755"/>
    </source>
</evidence>
<dbReference type="SMART" id="SM00862">
    <property type="entry name" value="Trans_reg_C"/>
    <property type="match status" value="1"/>
</dbReference>
<dbReference type="GO" id="GO:0006355">
    <property type="term" value="P:regulation of DNA-templated transcription"/>
    <property type="evidence" value="ECO:0007669"/>
    <property type="project" value="InterPro"/>
</dbReference>
<dbReference type="STRING" id="1123062.SAMN02745775_12217"/>
<reference evidence="4 5" key="1">
    <citation type="submission" date="2016-10" db="EMBL/GenBank/DDBJ databases">
        <authorList>
            <person name="de Groot N.N."/>
        </authorList>
    </citation>
    <scope>NUCLEOTIDE SEQUENCE [LARGE SCALE GENOMIC DNA]</scope>
    <source>
        <strain evidence="4 5">DSM 19981</strain>
    </source>
</reference>
<feature type="domain" description="OmpR/PhoB-type" evidence="3">
    <location>
        <begin position="198"/>
        <end position="309"/>
    </location>
</feature>
<protein>
    <submittedName>
        <fullName evidence="4">Transcriptional regulatory protein, C terminal</fullName>
    </submittedName>
</protein>
<dbReference type="InterPro" id="IPR016032">
    <property type="entry name" value="Sig_transdc_resp-reg_C-effctor"/>
</dbReference>
<accession>A0A1I4F2T0</accession>
<evidence type="ECO:0000256" key="1">
    <source>
        <dbReference type="ARBA" id="ARBA00023125"/>
    </source>
</evidence>
<evidence type="ECO:0000256" key="2">
    <source>
        <dbReference type="PROSITE-ProRule" id="PRU01091"/>
    </source>
</evidence>
<dbReference type="EMBL" id="FOSQ01000022">
    <property type="protein sequence ID" value="SFL12268.1"/>
    <property type="molecule type" value="Genomic_DNA"/>
</dbReference>
<dbReference type="AlphaFoldDB" id="A0A1I4F2T0"/>
<gene>
    <name evidence="4" type="ORF">SAMN02745775_12217</name>
</gene>
<dbReference type="OrthoDB" id="7812102at2"/>
<dbReference type="PROSITE" id="PS51755">
    <property type="entry name" value="OMPR_PHOB"/>
    <property type="match status" value="1"/>
</dbReference>
<evidence type="ECO:0000313" key="4">
    <source>
        <dbReference type="EMBL" id="SFL12268.1"/>
    </source>
</evidence>
<dbReference type="RefSeq" id="WP_092963277.1">
    <property type="nucleotide sequence ID" value="NZ_FOSQ01000022.1"/>
</dbReference>
<name>A0A1I4F2T0_9PROT</name>
<organism evidence="4 5">
    <name type="scientific">Falsiroseomonas stagni DSM 19981</name>
    <dbReference type="NCBI Taxonomy" id="1123062"/>
    <lineage>
        <taxon>Bacteria</taxon>
        <taxon>Pseudomonadati</taxon>
        <taxon>Pseudomonadota</taxon>
        <taxon>Alphaproteobacteria</taxon>
        <taxon>Acetobacterales</taxon>
        <taxon>Roseomonadaceae</taxon>
        <taxon>Falsiroseomonas</taxon>
    </lineage>
</organism>
<dbReference type="InterPro" id="IPR001867">
    <property type="entry name" value="OmpR/PhoB-type_DNA-bd"/>
</dbReference>
<dbReference type="Proteomes" id="UP000199473">
    <property type="component" value="Unassembled WGS sequence"/>
</dbReference>
<dbReference type="SUPFAM" id="SSF46894">
    <property type="entry name" value="C-terminal effector domain of the bipartite response regulators"/>
    <property type="match status" value="1"/>
</dbReference>
<dbReference type="Gene3D" id="1.10.10.10">
    <property type="entry name" value="Winged helix-like DNA-binding domain superfamily/Winged helix DNA-binding domain"/>
    <property type="match status" value="1"/>
</dbReference>
<dbReference type="GO" id="GO:0000160">
    <property type="term" value="P:phosphorelay signal transduction system"/>
    <property type="evidence" value="ECO:0007669"/>
    <property type="project" value="InterPro"/>
</dbReference>
<dbReference type="InterPro" id="IPR036388">
    <property type="entry name" value="WH-like_DNA-bd_sf"/>
</dbReference>
<feature type="DNA-binding region" description="OmpR/PhoB-type" evidence="2">
    <location>
        <begin position="198"/>
        <end position="309"/>
    </location>
</feature>
<dbReference type="GO" id="GO:0003677">
    <property type="term" value="F:DNA binding"/>
    <property type="evidence" value="ECO:0007669"/>
    <property type="project" value="UniProtKB-UniRule"/>
</dbReference>